<sequence length="93" mass="10628">MGVEDALKKSEEKAKEMESKLVELQRQLEQPEKVISGVKDLRPSMGGERSSTRLKTKGRNCNGQSWQQGPWEPLLWQSLWPMFTTVGAEARIR</sequence>
<name>A0ABD3L6V1_EUCGL</name>
<reference evidence="2 3" key="1">
    <citation type="submission" date="2024-11" db="EMBL/GenBank/DDBJ databases">
        <title>Chromosome-level genome assembly of Eucalyptus globulus Labill. provides insights into its genome evolution.</title>
        <authorList>
            <person name="Li X."/>
        </authorList>
    </citation>
    <scope>NUCLEOTIDE SEQUENCE [LARGE SCALE GENOMIC DNA]</scope>
    <source>
        <strain evidence="2">CL2024</strain>
        <tissue evidence="2">Fresh tender leaves</tissue>
    </source>
</reference>
<comment type="caution">
    <text evidence="2">The sequence shown here is derived from an EMBL/GenBank/DDBJ whole genome shotgun (WGS) entry which is preliminary data.</text>
</comment>
<keyword evidence="3" id="KW-1185">Reference proteome</keyword>
<proteinExistence type="predicted"/>
<feature type="region of interest" description="Disordered" evidence="1">
    <location>
        <begin position="33"/>
        <end position="66"/>
    </location>
</feature>
<dbReference type="AlphaFoldDB" id="A0ABD3L6V1"/>
<evidence type="ECO:0000313" key="3">
    <source>
        <dbReference type="Proteomes" id="UP001634007"/>
    </source>
</evidence>
<accession>A0ABD3L6V1</accession>
<evidence type="ECO:0000313" key="2">
    <source>
        <dbReference type="EMBL" id="KAL3746309.1"/>
    </source>
</evidence>
<evidence type="ECO:0000256" key="1">
    <source>
        <dbReference type="SAM" id="MobiDB-lite"/>
    </source>
</evidence>
<organism evidence="2 3">
    <name type="scientific">Eucalyptus globulus</name>
    <name type="common">Tasmanian blue gum</name>
    <dbReference type="NCBI Taxonomy" id="34317"/>
    <lineage>
        <taxon>Eukaryota</taxon>
        <taxon>Viridiplantae</taxon>
        <taxon>Streptophyta</taxon>
        <taxon>Embryophyta</taxon>
        <taxon>Tracheophyta</taxon>
        <taxon>Spermatophyta</taxon>
        <taxon>Magnoliopsida</taxon>
        <taxon>eudicotyledons</taxon>
        <taxon>Gunneridae</taxon>
        <taxon>Pentapetalae</taxon>
        <taxon>rosids</taxon>
        <taxon>malvids</taxon>
        <taxon>Myrtales</taxon>
        <taxon>Myrtaceae</taxon>
        <taxon>Myrtoideae</taxon>
        <taxon>Eucalypteae</taxon>
        <taxon>Eucalyptus</taxon>
    </lineage>
</organism>
<dbReference type="EMBL" id="JBJKBG010000003">
    <property type="protein sequence ID" value="KAL3746309.1"/>
    <property type="molecule type" value="Genomic_DNA"/>
</dbReference>
<protein>
    <submittedName>
        <fullName evidence="2">Uncharacterized protein</fullName>
    </submittedName>
</protein>
<dbReference type="Proteomes" id="UP001634007">
    <property type="component" value="Unassembled WGS sequence"/>
</dbReference>
<gene>
    <name evidence="2" type="ORF">ACJRO7_015290</name>
</gene>